<evidence type="ECO:0000313" key="2">
    <source>
        <dbReference type="Proteomes" id="UP001054945"/>
    </source>
</evidence>
<keyword evidence="2" id="KW-1185">Reference proteome</keyword>
<protein>
    <submittedName>
        <fullName evidence="1">Uncharacterized protein</fullName>
    </submittedName>
</protein>
<organism evidence="1 2">
    <name type="scientific">Caerostris extrusa</name>
    <name type="common">Bark spider</name>
    <name type="synonym">Caerostris bankana</name>
    <dbReference type="NCBI Taxonomy" id="172846"/>
    <lineage>
        <taxon>Eukaryota</taxon>
        <taxon>Metazoa</taxon>
        <taxon>Ecdysozoa</taxon>
        <taxon>Arthropoda</taxon>
        <taxon>Chelicerata</taxon>
        <taxon>Arachnida</taxon>
        <taxon>Araneae</taxon>
        <taxon>Araneomorphae</taxon>
        <taxon>Entelegynae</taxon>
        <taxon>Araneoidea</taxon>
        <taxon>Araneidae</taxon>
        <taxon>Caerostris</taxon>
    </lineage>
</organism>
<accession>A0AAV4RT93</accession>
<comment type="caution">
    <text evidence="1">The sequence shown here is derived from an EMBL/GenBank/DDBJ whole genome shotgun (WGS) entry which is preliminary data.</text>
</comment>
<dbReference type="AlphaFoldDB" id="A0AAV4RT93"/>
<reference evidence="1 2" key="1">
    <citation type="submission" date="2021-06" db="EMBL/GenBank/DDBJ databases">
        <title>Caerostris extrusa draft genome.</title>
        <authorList>
            <person name="Kono N."/>
            <person name="Arakawa K."/>
        </authorList>
    </citation>
    <scope>NUCLEOTIDE SEQUENCE [LARGE SCALE GENOMIC DNA]</scope>
</reference>
<dbReference type="Proteomes" id="UP001054945">
    <property type="component" value="Unassembled WGS sequence"/>
</dbReference>
<gene>
    <name evidence="1" type="ORF">CEXT_654401</name>
</gene>
<sequence length="72" mass="8333">MVSSNPWNQTLRDGKIHIMKHFLYSNLESELKSQDTKQDLSSISCEIWNEVTINSEDSCPRHRVSSIRHSTS</sequence>
<name>A0AAV4RT93_CAEEX</name>
<evidence type="ECO:0000313" key="1">
    <source>
        <dbReference type="EMBL" id="GIY24607.1"/>
    </source>
</evidence>
<dbReference type="EMBL" id="BPLR01008431">
    <property type="protein sequence ID" value="GIY24607.1"/>
    <property type="molecule type" value="Genomic_DNA"/>
</dbReference>
<proteinExistence type="predicted"/>